<comment type="similarity">
    <text evidence="6">Belongs to the methyltransferase superfamily. RNA methyltransferase RsmG family.</text>
</comment>
<dbReference type="InterPro" id="IPR003682">
    <property type="entry name" value="rRNA_ssu_MeTfrase_G"/>
</dbReference>
<name>A0A1M7S9V6_9BACT</name>
<keyword evidence="4 6" id="KW-0808">Transferase</keyword>
<dbReference type="EC" id="2.1.1.-" evidence="6"/>
<keyword evidence="5 6" id="KW-0949">S-adenosyl-L-methionine</keyword>
<dbReference type="Pfam" id="PF02527">
    <property type="entry name" value="GidB"/>
    <property type="match status" value="1"/>
</dbReference>
<keyword evidence="1 6" id="KW-0963">Cytoplasm</keyword>
<dbReference type="PANTHER" id="PTHR31760:SF0">
    <property type="entry name" value="S-ADENOSYL-L-METHIONINE-DEPENDENT METHYLTRANSFERASES SUPERFAMILY PROTEIN"/>
    <property type="match status" value="1"/>
</dbReference>
<dbReference type="EMBL" id="FRDI01000003">
    <property type="protein sequence ID" value="SHN55409.1"/>
    <property type="molecule type" value="Genomic_DNA"/>
</dbReference>
<organism evidence="7 8">
    <name type="scientific">Desulfovibrio litoralis DSM 11393</name>
    <dbReference type="NCBI Taxonomy" id="1121455"/>
    <lineage>
        <taxon>Bacteria</taxon>
        <taxon>Pseudomonadati</taxon>
        <taxon>Thermodesulfobacteriota</taxon>
        <taxon>Desulfovibrionia</taxon>
        <taxon>Desulfovibrionales</taxon>
        <taxon>Desulfovibrionaceae</taxon>
        <taxon>Desulfovibrio</taxon>
    </lineage>
</organism>
<proteinExistence type="inferred from homology"/>
<keyword evidence="2 6" id="KW-0698">rRNA processing</keyword>
<keyword evidence="3 6" id="KW-0489">Methyltransferase</keyword>
<feature type="binding site" evidence="6">
    <location>
        <position position="170"/>
    </location>
    <ligand>
        <name>S-adenosyl-L-methionine</name>
        <dbReference type="ChEBI" id="CHEBI:59789"/>
    </ligand>
</feature>
<dbReference type="CDD" id="cd02440">
    <property type="entry name" value="AdoMet_MTases"/>
    <property type="match status" value="1"/>
</dbReference>
<evidence type="ECO:0000256" key="2">
    <source>
        <dbReference type="ARBA" id="ARBA00022552"/>
    </source>
</evidence>
<dbReference type="HAMAP" id="MF_00074">
    <property type="entry name" value="16SrRNA_methyltr_G"/>
    <property type="match status" value="1"/>
</dbReference>
<evidence type="ECO:0000256" key="5">
    <source>
        <dbReference type="ARBA" id="ARBA00022691"/>
    </source>
</evidence>
<sequence>MFKPNDNVDFSESVEIKELVDKNELDTLCKTFGFSLKAERLTALASYLNFLSAWNKVTNLVGKNNWQDMLSYLITDSFYLATFLSELQKQKILPTKQIETWDLGAGAGLPGIPLRMLWQDGTYYLIEPRTKRVLFMQAFLSACPLPSTFVFKGKAETFFKGRKADLILSRAFMPYPALLNLVKNQLKKNGIVIVLSNDPAGQSLEGWTLLSQFEYKILENKRYFWALSLN</sequence>
<evidence type="ECO:0000256" key="4">
    <source>
        <dbReference type="ARBA" id="ARBA00022679"/>
    </source>
</evidence>
<protein>
    <recommendedName>
        <fullName evidence="6">Ribosomal RNA small subunit methyltransferase G</fullName>
        <ecNumber evidence="6">2.1.1.-</ecNumber>
    </recommendedName>
    <alternativeName>
        <fullName evidence="6">16S rRNA 7-methylguanosine methyltransferase</fullName>
        <shortName evidence="6">16S rRNA m7G methyltransferase</shortName>
    </alternativeName>
</protein>
<dbReference type="RefSeq" id="WP_084650574.1">
    <property type="nucleotide sequence ID" value="NZ_FRDI01000003.1"/>
</dbReference>
<keyword evidence="8" id="KW-1185">Reference proteome</keyword>
<feature type="binding site" evidence="6">
    <location>
        <begin position="155"/>
        <end position="156"/>
    </location>
    <ligand>
        <name>S-adenosyl-L-methionine</name>
        <dbReference type="ChEBI" id="CHEBI:59789"/>
    </ligand>
</feature>
<dbReference type="Proteomes" id="UP000186469">
    <property type="component" value="Unassembled WGS sequence"/>
</dbReference>
<accession>A0A1M7S9V6</accession>
<comment type="function">
    <text evidence="6">Specifically methylates the N7 position of a guanine in 16S rRNA.</text>
</comment>
<dbReference type="GO" id="GO:0070043">
    <property type="term" value="F:rRNA (guanine-N7-)-methyltransferase activity"/>
    <property type="evidence" value="ECO:0007669"/>
    <property type="project" value="UniProtKB-UniRule"/>
</dbReference>
<comment type="caution">
    <text evidence="6">Lacks conserved residue(s) required for the propagation of feature annotation.</text>
</comment>
<dbReference type="PANTHER" id="PTHR31760">
    <property type="entry name" value="S-ADENOSYL-L-METHIONINE-DEPENDENT METHYLTRANSFERASES SUPERFAMILY PROTEIN"/>
    <property type="match status" value="1"/>
</dbReference>
<dbReference type="InterPro" id="IPR029063">
    <property type="entry name" value="SAM-dependent_MTases_sf"/>
</dbReference>
<dbReference type="GO" id="GO:0005829">
    <property type="term" value="C:cytosol"/>
    <property type="evidence" value="ECO:0007669"/>
    <property type="project" value="TreeGrafter"/>
</dbReference>
<evidence type="ECO:0000256" key="3">
    <source>
        <dbReference type="ARBA" id="ARBA00022603"/>
    </source>
</evidence>
<evidence type="ECO:0000256" key="1">
    <source>
        <dbReference type="ARBA" id="ARBA00022490"/>
    </source>
</evidence>
<dbReference type="STRING" id="1121455.SAMN02745728_00668"/>
<dbReference type="OrthoDB" id="9808773at2"/>
<feature type="binding site" evidence="6">
    <location>
        <position position="104"/>
    </location>
    <ligand>
        <name>S-adenosyl-L-methionine</name>
        <dbReference type="ChEBI" id="CHEBI:59789"/>
    </ligand>
</feature>
<comment type="subcellular location">
    <subcellularLocation>
        <location evidence="6">Cytoplasm</location>
    </subcellularLocation>
</comment>
<dbReference type="AlphaFoldDB" id="A0A1M7S9V6"/>
<evidence type="ECO:0000313" key="8">
    <source>
        <dbReference type="Proteomes" id="UP000186469"/>
    </source>
</evidence>
<feature type="binding site" evidence="6">
    <location>
        <position position="109"/>
    </location>
    <ligand>
        <name>S-adenosyl-L-methionine</name>
        <dbReference type="ChEBI" id="CHEBI:59789"/>
    </ligand>
</feature>
<gene>
    <name evidence="6" type="primary">rsmG</name>
    <name evidence="7" type="ORF">SAMN02745728_00668</name>
</gene>
<evidence type="ECO:0000256" key="6">
    <source>
        <dbReference type="HAMAP-Rule" id="MF_00074"/>
    </source>
</evidence>
<evidence type="ECO:0000313" key="7">
    <source>
        <dbReference type="EMBL" id="SHN55409.1"/>
    </source>
</evidence>
<reference evidence="7 8" key="1">
    <citation type="submission" date="2016-12" db="EMBL/GenBank/DDBJ databases">
        <authorList>
            <person name="Song W.-J."/>
            <person name="Kurnit D.M."/>
        </authorList>
    </citation>
    <scope>NUCLEOTIDE SEQUENCE [LARGE SCALE GENOMIC DNA]</scope>
    <source>
        <strain evidence="7 8">DSM 11393</strain>
    </source>
</reference>
<dbReference type="SUPFAM" id="SSF53335">
    <property type="entry name" value="S-adenosyl-L-methionine-dependent methyltransferases"/>
    <property type="match status" value="1"/>
</dbReference>
<dbReference type="Gene3D" id="3.40.50.150">
    <property type="entry name" value="Vaccinia Virus protein VP39"/>
    <property type="match status" value="1"/>
</dbReference>